<dbReference type="Proteomes" id="UP000054632">
    <property type="component" value="Unassembled WGS sequence"/>
</dbReference>
<proteinExistence type="predicted"/>
<dbReference type="GO" id="GO:0008270">
    <property type="term" value="F:zinc ion binding"/>
    <property type="evidence" value="ECO:0007669"/>
    <property type="project" value="UniProtKB-KW"/>
</dbReference>
<dbReference type="InterPro" id="IPR019787">
    <property type="entry name" value="Znf_PHD-finger"/>
</dbReference>
<keyword evidence="7" id="KW-0418">Kinase</keyword>
<evidence type="ECO:0000313" key="7">
    <source>
        <dbReference type="EMBL" id="KRY79762.1"/>
    </source>
</evidence>
<organism evidence="7 8">
    <name type="scientific">Trichinella pseudospiralis</name>
    <name type="common">Parasitic roundworm</name>
    <dbReference type="NCBI Taxonomy" id="6337"/>
    <lineage>
        <taxon>Eukaryota</taxon>
        <taxon>Metazoa</taxon>
        <taxon>Ecdysozoa</taxon>
        <taxon>Nematoda</taxon>
        <taxon>Enoplea</taxon>
        <taxon>Dorylaimia</taxon>
        <taxon>Trichinellida</taxon>
        <taxon>Trichinellidae</taxon>
        <taxon>Trichinella</taxon>
    </lineage>
</organism>
<dbReference type="InterPro" id="IPR001965">
    <property type="entry name" value="Znf_PHD"/>
</dbReference>
<dbReference type="AlphaFoldDB" id="A0A0V1F1J0"/>
<dbReference type="Gene3D" id="3.30.40.10">
    <property type="entry name" value="Zinc/RING finger domain, C3HC4 (zinc finger)"/>
    <property type="match status" value="1"/>
</dbReference>
<dbReference type="InterPro" id="IPR013083">
    <property type="entry name" value="Znf_RING/FYVE/PHD"/>
</dbReference>
<dbReference type="InterPro" id="IPR000313">
    <property type="entry name" value="PWWP_dom"/>
</dbReference>
<evidence type="ECO:0000256" key="1">
    <source>
        <dbReference type="ARBA" id="ARBA00022723"/>
    </source>
</evidence>
<dbReference type="GO" id="GO:0016301">
    <property type="term" value="F:kinase activity"/>
    <property type="evidence" value="ECO:0007669"/>
    <property type="project" value="UniProtKB-KW"/>
</dbReference>
<dbReference type="EMBL" id="JYDR01000001">
    <property type="protein sequence ID" value="KRY79762.1"/>
    <property type="molecule type" value="Genomic_DNA"/>
</dbReference>
<dbReference type="SMART" id="SM00249">
    <property type="entry name" value="PHD"/>
    <property type="match status" value="1"/>
</dbReference>
<dbReference type="PANTHER" id="PTHR46453">
    <property type="entry name" value="PROTEIN KINASE C-BINDING PROTEIN 1"/>
    <property type="match status" value="1"/>
</dbReference>
<dbReference type="PROSITE" id="PS01359">
    <property type="entry name" value="ZF_PHD_1"/>
    <property type="match status" value="1"/>
</dbReference>
<sequence>MRMPTLVALVKLFVDSTNKCRSWPLCDWSIFLPCHSAAHLSLPFQLFKTLLHFAIAILDSLHFSSSMNSKKYFVRFTQLLVFVATSTIFALADGEVQFEKLQFSFNSLGNLSQTHKAVFNNDHLFLFGEHVDYDSTYDQHRNSILSGTYVMDIDLNTLAARKVLFPHLESTIFMEEKIFVYKNDIFMITYNTNWYFRYRFLYKWLNDSWVPMKFKTADIQFRMLFRYVEIHITLSDSDTVIFTTSLLGENMFTENDEDVGYMLTRFYTTDELPLPSSHVLFTGIKGEKLSSIMEMKYGTYHWVPDTVIEVNPNNETFVEINIQGDVPNWAFSGPRYVFQSKDKLLLAGGTELIGIDQHKQSRDIWILNLSSYTYAQLPVQLPEEAMSYKMCAALDVEKSIYYVIDVDADCTMSVEHSKPEKRPKLTAPPKTNYCWHCHKVETGDGMRCKFCPRYYHSECLAEQGDDGKYIRSYWMCPVCHIEVIDEDSKSHAAVDNYNVDRRIAILKSLCDFVAHETYKRISEGRPEEGDPFLSVVAVHSFSADSLKEAISAGHIRTYKKLQNEFLWLLHNSISISGVEGNKFLPKLEEIVKKCDNEIMEAMSCENCYYNNKCLSRPDCISEFPHTLVWALVEGYCFWPAKALKLQNNATEVMLLFFGSHEYASVPMENCYLLSLEPPWKIEDRRNQKALKVALDEMQRHVEELHKNKLDFQYATKGVHFKSFNLYTWLEPEVLLPNLEMRCCPLPKNWKRKKSTKTSPAVLELQQIEHHFWHFSSSMNSKKYFVRFTQLLIFVATSTIFALADDEVQFEKLQFSFDNLGNLSQTHKVIYWYGHLFLFGEQVDYESEKEEPRRTILSDSYAIDINLNTLTASKIPYRVERTKEDVEEILFTFNSQLFVITYSTGSYFKYLSLYLWYKNTWNPMIFNTADIQFAMSFRHVEISVSIFDLNTAIFATSFLGENLVILSMLERVLTGFSYKLTRIYTAYELPLPSSHVLFLGFTPKRFIAVLEMNFGTYYWVPDVIMEFDKESQMFFAKEINGKFPNWAFSGPRYVLQSRENLLLMGGTELTGIGQLNQSRDIWILNIPDCTYTQLPVQLPEEVMAYEMYATLDVQKSIYYVISVDAVLLDERAIYAFI</sequence>
<dbReference type="GO" id="GO:0005737">
    <property type="term" value="C:cytoplasm"/>
    <property type="evidence" value="ECO:0007669"/>
    <property type="project" value="TreeGrafter"/>
</dbReference>
<feature type="domain" description="PHD-type" evidence="5">
    <location>
        <begin position="431"/>
        <end position="482"/>
    </location>
</feature>
<keyword evidence="3" id="KW-0862">Zinc</keyword>
<protein>
    <submittedName>
        <fullName evidence="7">Protein kinase C-binding protein 1</fullName>
    </submittedName>
</protein>
<dbReference type="PANTHER" id="PTHR46453:SF5">
    <property type="entry name" value="PROTEIN KINASE C-BINDING PROTEIN 1 ISOFORM X1"/>
    <property type="match status" value="1"/>
</dbReference>
<dbReference type="GO" id="GO:0005634">
    <property type="term" value="C:nucleus"/>
    <property type="evidence" value="ECO:0007669"/>
    <property type="project" value="TreeGrafter"/>
</dbReference>
<reference evidence="7 8" key="1">
    <citation type="submission" date="2015-01" db="EMBL/GenBank/DDBJ databases">
        <title>Evolution of Trichinella species and genotypes.</title>
        <authorList>
            <person name="Korhonen P.K."/>
            <person name="Edoardo P."/>
            <person name="Giuseppe L.R."/>
            <person name="Gasser R.B."/>
        </authorList>
    </citation>
    <scope>NUCLEOTIDE SEQUENCE [LARGE SCALE GENOMIC DNA]</scope>
    <source>
        <strain evidence="7">ISS13</strain>
    </source>
</reference>
<evidence type="ECO:0000256" key="2">
    <source>
        <dbReference type="ARBA" id="ARBA00022771"/>
    </source>
</evidence>
<evidence type="ECO:0000313" key="8">
    <source>
        <dbReference type="Proteomes" id="UP000054632"/>
    </source>
</evidence>
<keyword evidence="1" id="KW-0479">Metal-binding</keyword>
<accession>A0A0V1F1J0</accession>
<comment type="caution">
    <text evidence="7">The sequence shown here is derived from an EMBL/GenBank/DDBJ whole genome shotgun (WGS) entry which is preliminary data.</text>
</comment>
<keyword evidence="7" id="KW-0808">Transferase</keyword>
<dbReference type="SUPFAM" id="SSF57903">
    <property type="entry name" value="FYVE/PHD zinc finger"/>
    <property type="match status" value="1"/>
</dbReference>
<evidence type="ECO:0000259" key="5">
    <source>
        <dbReference type="PROSITE" id="PS50016"/>
    </source>
</evidence>
<evidence type="ECO:0000256" key="3">
    <source>
        <dbReference type="ARBA" id="ARBA00022833"/>
    </source>
</evidence>
<dbReference type="InterPro" id="IPR011011">
    <property type="entry name" value="Znf_FYVE_PHD"/>
</dbReference>
<dbReference type="PROSITE" id="PS50812">
    <property type="entry name" value="PWWP"/>
    <property type="match status" value="1"/>
</dbReference>
<dbReference type="CDD" id="cd20160">
    <property type="entry name" value="PWWP_PRKCBP1"/>
    <property type="match status" value="1"/>
</dbReference>
<dbReference type="PROSITE" id="PS50016">
    <property type="entry name" value="ZF_PHD_2"/>
    <property type="match status" value="1"/>
</dbReference>
<evidence type="ECO:0000256" key="4">
    <source>
        <dbReference type="PROSITE-ProRule" id="PRU00146"/>
    </source>
</evidence>
<gene>
    <name evidence="7" type="primary">ZMYND8</name>
    <name evidence="7" type="ORF">T4A_12958</name>
</gene>
<feature type="domain" description="PWWP" evidence="6">
    <location>
        <begin position="624"/>
        <end position="676"/>
    </location>
</feature>
<name>A0A0V1F1J0_TRIPS</name>
<dbReference type="Gene3D" id="2.30.30.140">
    <property type="match status" value="1"/>
</dbReference>
<dbReference type="GO" id="GO:0003714">
    <property type="term" value="F:transcription corepressor activity"/>
    <property type="evidence" value="ECO:0007669"/>
    <property type="project" value="TreeGrafter"/>
</dbReference>
<dbReference type="InterPro" id="IPR019786">
    <property type="entry name" value="Zinc_finger_PHD-type_CS"/>
</dbReference>
<evidence type="ECO:0000259" key="6">
    <source>
        <dbReference type="PROSITE" id="PS50812"/>
    </source>
</evidence>
<dbReference type="SUPFAM" id="SSF63748">
    <property type="entry name" value="Tudor/PWWP/MBT"/>
    <property type="match status" value="1"/>
</dbReference>
<keyword evidence="2 4" id="KW-0863">Zinc-finger</keyword>